<evidence type="ECO:0000313" key="9">
    <source>
        <dbReference type="Proteomes" id="UP000824239"/>
    </source>
</evidence>
<dbReference type="SUPFAM" id="SSF56655">
    <property type="entry name" value="Carbohydrate phosphatase"/>
    <property type="match status" value="1"/>
</dbReference>
<dbReference type="GO" id="GO:0006020">
    <property type="term" value="P:inositol metabolic process"/>
    <property type="evidence" value="ECO:0007669"/>
    <property type="project" value="TreeGrafter"/>
</dbReference>
<dbReference type="GO" id="GO:0007165">
    <property type="term" value="P:signal transduction"/>
    <property type="evidence" value="ECO:0007669"/>
    <property type="project" value="TreeGrafter"/>
</dbReference>
<dbReference type="PANTHER" id="PTHR20854:SF4">
    <property type="entry name" value="INOSITOL-1-MONOPHOSPHATASE-RELATED"/>
    <property type="match status" value="1"/>
</dbReference>
<comment type="cofactor">
    <cofactor evidence="2 6 7">
        <name>Mg(2+)</name>
        <dbReference type="ChEBI" id="CHEBI:18420"/>
    </cofactor>
</comment>
<dbReference type="InterPro" id="IPR020550">
    <property type="entry name" value="Inositol_monophosphatase_CS"/>
</dbReference>
<evidence type="ECO:0000256" key="2">
    <source>
        <dbReference type="ARBA" id="ARBA00001946"/>
    </source>
</evidence>
<dbReference type="AlphaFoldDB" id="A0A9D1DH49"/>
<feature type="binding site" evidence="6">
    <location>
        <position position="213"/>
    </location>
    <ligand>
        <name>Mg(2+)</name>
        <dbReference type="ChEBI" id="CHEBI:18420"/>
        <label>1</label>
        <note>catalytic</note>
    </ligand>
</feature>
<name>A0A9D1DH49_9FIRM</name>
<evidence type="ECO:0000256" key="7">
    <source>
        <dbReference type="RuleBase" id="RU364068"/>
    </source>
</evidence>
<dbReference type="InterPro" id="IPR033942">
    <property type="entry name" value="IMPase"/>
</dbReference>
<gene>
    <name evidence="8" type="ORF">IAA53_04500</name>
</gene>
<proteinExistence type="inferred from homology"/>
<dbReference type="PROSITE" id="PS00630">
    <property type="entry name" value="IMP_2"/>
    <property type="match status" value="1"/>
</dbReference>
<dbReference type="EC" id="3.1.3.25" evidence="7"/>
<dbReference type="Pfam" id="PF00459">
    <property type="entry name" value="Inositol_P"/>
    <property type="match status" value="1"/>
</dbReference>
<dbReference type="PRINTS" id="PR00377">
    <property type="entry name" value="IMPHPHTASES"/>
</dbReference>
<evidence type="ECO:0000256" key="6">
    <source>
        <dbReference type="PIRSR" id="PIRSR600760-2"/>
    </source>
</evidence>
<dbReference type="GO" id="GO:0046872">
    <property type="term" value="F:metal ion binding"/>
    <property type="evidence" value="ECO:0007669"/>
    <property type="project" value="UniProtKB-KW"/>
</dbReference>
<comment type="catalytic activity">
    <reaction evidence="1 7">
        <text>a myo-inositol phosphate + H2O = myo-inositol + phosphate</text>
        <dbReference type="Rhea" id="RHEA:24056"/>
        <dbReference type="ChEBI" id="CHEBI:15377"/>
        <dbReference type="ChEBI" id="CHEBI:17268"/>
        <dbReference type="ChEBI" id="CHEBI:43474"/>
        <dbReference type="ChEBI" id="CHEBI:84139"/>
        <dbReference type="EC" id="3.1.3.25"/>
    </reaction>
</comment>
<dbReference type="InterPro" id="IPR022337">
    <property type="entry name" value="Inositol_monophosphatase_SuhB"/>
</dbReference>
<dbReference type="GO" id="GO:0046854">
    <property type="term" value="P:phosphatidylinositol phosphate biosynthetic process"/>
    <property type="evidence" value="ECO:0007669"/>
    <property type="project" value="InterPro"/>
</dbReference>
<sequence>MYAHNSSLLDAVVAAVRETGRLLTDPAAVQEIHAKSVTDYVTNVDLRVEETLKARLAELTPEAQFMGEEQDNAGLDLTKPCWILDPVDGTTNLIHRFSFSAISLALAEEGRVVFGVVYDPYHDECFTAQLGRGSFLNGHPIRVSDAAALRESLISVGTAPGHRAWADDSFRLMRRLFDACQDVRRMGCASLDLCYVACGRQDGFVERRLQPWDYAAGLLIVAEAGGQATDLDGAALPLDHGSGVAASNGLIHSAVLAALKD</sequence>
<comment type="caution">
    <text evidence="8">The sequence shown here is derived from an EMBL/GenBank/DDBJ whole genome shotgun (WGS) entry which is preliminary data.</text>
</comment>
<reference evidence="8" key="2">
    <citation type="journal article" date="2021" name="PeerJ">
        <title>Extensive microbial diversity within the chicken gut microbiome revealed by metagenomics and culture.</title>
        <authorList>
            <person name="Gilroy R."/>
            <person name="Ravi A."/>
            <person name="Getino M."/>
            <person name="Pursley I."/>
            <person name="Horton D.L."/>
            <person name="Alikhan N.F."/>
            <person name="Baker D."/>
            <person name="Gharbi K."/>
            <person name="Hall N."/>
            <person name="Watson M."/>
            <person name="Adriaenssens E.M."/>
            <person name="Foster-Nyarko E."/>
            <person name="Jarju S."/>
            <person name="Secka A."/>
            <person name="Antonio M."/>
            <person name="Oren A."/>
            <person name="Chaudhuri R.R."/>
            <person name="La Ragione R."/>
            <person name="Hildebrand F."/>
            <person name="Pallen M.J."/>
        </authorList>
    </citation>
    <scope>NUCLEOTIDE SEQUENCE</scope>
    <source>
        <strain evidence="8">ChiBcec15-4380</strain>
    </source>
</reference>
<dbReference type="GO" id="GO:0008934">
    <property type="term" value="F:inositol monophosphate 1-phosphatase activity"/>
    <property type="evidence" value="ECO:0007669"/>
    <property type="project" value="InterPro"/>
</dbReference>
<accession>A0A9D1DH49</accession>
<dbReference type="InterPro" id="IPR000760">
    <property type="entry name" value="Inositol_monophosphatase-like"/>
</dbReference>
<reference evidence="8" key="1">
    <citation type="submission" date="2020-10" db="EMBL/GenBank/DDBJ databases">
        <authorList>
            <person name="Gilroy R."/>
        </authorList>
    </citation>
    <scope>NUCLEOTIDE SEQUENCE</scope>
    <source>
        <strain evidence="8">ChiBcec15-4380</strain>
    </source>
</reference>
<feature type="binding site" evidence="6">
    <location>
        <position position="88"/>
    </location>
    <ligand>
        <name>Mg(2+)</name>
        <dbReference type="ChEBI" id="CHEBI:18420"/>
        <label>1</label>
        <note>catalytic</note>
    </ligand>
</feature>
<comment type="similarity">
    <text evidence="7">Belongs to the inositol monophosphatase superfamily.</text>
</comment>
<evidence type="ECO:0000256" key="1">
    <source>
        <dbReference type="ARBA" id="ARBA00001033"/>
    </source>
</evidence>
<feature type="binding site" evidence="6">
    <location>
        <position position="68"/>
    </location>
    <ligand>
        <name>Mg(2+)</name>
        <dbReference type="ChEBI" id="CHEBI:18420"/>
        <label>1</label>
        <note>catalytic</note>
    </ligand>
</feature>
<evidence type="ECO:0000313" key="8">
    <source>
        <dbReference type="EMBL" id="HIR50535.1"/>
    </source>
</evidence>
<dbReference type="Proteomes" id="UP000824239">
    <property type="component" value="Unassembled WGS sequence"/>
</dbReference>
<keyword evidence="5 6" id="KW-0460">Magnesium</keyword>
<dbReference type="PANTHER" id="PTHR20854">
    <property type="entry name" value="INOSITOL MONOPHOSPHATASE"/>
    <property type="match status" value="1"/>
</dbReference>
<keyword evidence="4 7" id="KW-0378">Hydrolase</keyword>
<feature type="binding site" evidence="6">
    <location>
        <position position="85"/>
    </location>
    <ligand>
        <name>Mg(2+)</name>
        <dbReference type="ChEBI" id="CHEBI:18420"/>
        <label>1</label>
        <note>catalytic</note>
    </ligand>
</feature>
<dbReference type="EMBL" id="DVHE01000038">
    <property type="protein sequence ID" value="HIR50535.1"/>
    <property type="molecule type" value="Genomic_DNA"/>
</dbReference>
<evidence type="ECO:0000256" key="3">
    <source>
        <dbReference type="ARBA" id="ARBA00022723"/>
    </source>
</evidence>
<dbReference type="CDD" id="cd01639">
    <property type="entry name" value="IMPase"/>
    <property type="match status" value="1"/>
</dbReference>
<keyword evidence="3 6" id="KW-0479">Metal-binding</keyword>
<evidence type="ECO:0000256" key="4">
    <source>
        <dbReference type="ARBA" id="ARBA00022801"/>
    </source>
</evidence>
<organism evidence="8 9">
    <name type="scientific">Candidatus Avoscillospira avicola</name>
    <dbReference type="NCBI Taxonomy" id="2840706"/>
    <lineage>
        <taxon>Bacteria</taxon>
        <taxon>Bacillati</taxon>
        <taxon>Bacillota</taxon>
        <taxon>Clostridia</taxon>
        <taxon>Eubacteriales</taxon>
        <taxon>Oscillospiraceae</taxon>
        <taxon>Oscillospiraceae incertae sedis</taxon>
        <taxon>Candidatus Avoscillospira</taxon>
    </lineage>
</organism>
<protein>
    <recommendedName>
        <fullName evidence="7">Inositol-1-monophosphatase</fullName>
        <ecNumber evidence="7">3.1.3.25</ecNumber>
    </recommendedName>
</protein>
<dbReference type="Gene3D" id="3.30.540.10">
    <property type="entry name" value="Fructose-1,6-Bisphosphatase, subunit A, domain 1"/>
    <property type="match status" value="1"/>
</dbReference>
<dbReference type="PRINTS" id="PR01959">
    <property type="entry name" value="SBIMPHPHTASE"/>
</dbReference>
<dbReference type="Gene3D" id="3.40.190.80">
    <property type="match status" value="1"/>
</dbReference>
<evidence type="ECO:0000256" key="5">
    <source>
        <dbReference type="ARBA" id="ARBA00022842"/>
    </source>
</evidence>